<proteinExistence type="predicted"/>
<dbReference type="Pfam" id="PF09720">
    <property type="entry name" value="Unstab_antitox"/>
    <property type="match status" value="1"/>
</dbReference>
<dbReference type="KEGG" id="acy:Anacy_5718"/>
<dbReference type="NCBIfam" id="TIGR02574">
    <property type="entry name" value="stabl_TIGR02574"/>
    <property type="match status" value="1"/>
</dbReference>
<dbReference type="EMBL" id="CP003660">
    <property type="protein sequence ID" value="AFZ61019.1"/>
    <property type="molecule type" value="Genomic_DNA"/>
</dbReference>
<dbReference type="Proteomes" id="UP000010474">
    <property type="component" value="Plasmid pANACY.01"/>
</dbReference>
<dbReference type="AlphaFoldDB" id="K9ZQE5"/>
<geneLocation type="plasmid" evidence="2 3">
    <name>pANACY.01</name>
</geneLocation>
<sequence>MNLHPLLKVDISELSIAERIQLAEDLWDSILEQQEELPLSQAQQQELDRRLENYKKNPTNGSSWEDVKKRLGFSQLTIT</sequence>
<feature type="region of interest" description="Disordered" evidence="1">
    <location>
        <begin position="38"/>
        <end position="66"/>
    </location>
</feature>
<keyword evidence="3" id="KW-1185">Reference proteome</keyword>
<evidence type="ECO:0000256" key="1">
    <source>
        <dbReference type="SAM" id="MobiDB-lite"/>
    </source>
</evidence>
<evidence type="ECO:0000313" key="2">
    <source>
        <dbReference type="EMBL" id="AFZ61019.1"/>
    </source>
</evidence>
<dbReference type="RefSeq" id="WP_015217630.1">
    <property type="nucleotide sequence ID" value="NC_019772.1"/>
</dbReference>
<dbReference type="OrthoDB" id="8909055at2"/>
<evidence type="ECO:0000313" key="3">
    <source>
        <dbReference type="Proteomes" id="UP000010474"/>
    </source>
</evidence>
<feature type="compositionally biased region" description="Basic and acidic residues" evidence="1">
    <location>
        <begin position="46"/>
        <end position="55"/>
    </location>
</feature>
<dbReference type="InterPro" id="IPR013406">
    <property type="entry name" value="CHP02574_addiction_mod"/>
</dbReference>
<keyword evidence="2" id="KW-0614">Plasmid</keyword>
<organism evidence="2 3">
    <name type="scientific">Anabaena cylindrica (strain ATCC 27899 / PCC 7122)</name>
    <dbReference type="NCBI Taxonomy" id="272123"/>
    <lineage>
        <taxon>Bacteria</taxon>
        <taxon>Bacillati</taxon>
        <taxon>Cyanobacteriota</taxon>
        <taxon>Cyanophyceae</taxon>
        <taxon>Nostocales</taxon>
        <taxon>Nostocaceae</taxon>
        <taxon>Anabaena</taxon>
    </lineage>
</organism>
<reference evidence="3" key="1">
    <citation type="journal article" date="2013" name="Proc. Natl. Acad. Sci. U.S.A.">
        <title>Improving the coverage of the cyanobacterial phylum using diversity-driven genome sequencing.</title>
        <authorList>
            <person name="Shih P.M."/>
            <person name="Wu D."/>
            <person name="Latifi A."/>
            <person name="Axen S.D."/>
            <person name="Fewer D.P."/>
            <person name="Talla E."/>
            <person name="Calteau A."/>
            <person name="Cai F."/>
            <person name="Tandeau de Marsac N."/>
            <person name="Rippka R."/>
            <person name="Herdman M."/>
            <person name="Sivonen K."/>
            <person name="Coursin T."/>
            <person name="Laurent T."/>
            <person name="Goodwin L."/>
            <person name="Nolan M."/>
            <person name="Davenport K.W."/>
            <person name="Han C.S."/>
            <person name="Rubin E.M."/>
            <person name="Eisen J.A."/>
            <person name="Woyke T."/>
            <person name="Gugger M."/>
            <person name="Kerfeld C.A."/>
        </authorList>
    </citation>
    <scope>NUCLEOTIDE SEQUENCE [LARGE SCALE GENOMIC DNA]</scope>
    <source>
        <strain evidence="3">ATCC 27899 / PCC 7122</strain>
    </source>
</reference>
<accession>K9ZQE5</accession>
<protein>
    <submittedName>
        <fullName evidence="2">Addiction module component, TIGR02574 family</fullName>
    </submittedName>
</protein>
<dbReference type="PATRIC" id="fig|272123.3.peg.6203"/>
<dbReference type="HOGENOM" id="CLU_185169_1_1_3"/>
<gene>
    <name evidence="2" type="ordered locus">Anacy_5718</name>
</gene>
<name>K9ZQE5_ANACC</name>